<feature type="domain" description="Response regulatory" evidence="5">
    <location>
        <begin position="4"/>
        <end position="120"/>
    </location>
</feature>
<protein>
    <submittedName>
        <fullName evidence="6">Response regulator</fullName>
    </submittedName>
</protein>
<dbReference type="PROSITE" id="PS50045">
    <property type="entry name" value="SIGMA54_INTERACT_4"/>
    <property type="match status" value="1"/>
</dbReference>
<feature type="domain" description="Sigma-54 factor interaction" evidence="4">
    <location>
        <begin position="140"/>
        <end position="205"/>
    </location>
</feature>
<keyword evidence="1" id="KW-0547">Nucleotide-binding</keyword>
<comment type="caution">
    <text evidence="6">The sequence shown here is derived from an EMBL/GenBank/DDBJ whole genome shotgun (WGS) entry which is preliminary data.</text>
</comment>
<accession>A0A937DJG2</accession>
<dbReference type="InterPro" id="IPR027417">
    <property type="entry name" value="P-loop_NTPase"/>
</dbReference>
<name>A0A937DJG2_9HYPH</name>
<dbReference type="InterPro" id="IPR011006">
    <property type="entry name" value="CheY-like_superfamily"/>
</dbReference>
<proteinExistence type="predicted"/>
<dbReference type="Pfam" id="PF00158">
    <property type="entry name" value="Sigma54_activat"/>
    <property type="match status" value="1"/>
</dbReference>
<dbReference type="PANTHER" id="PTHR32071">
    <property type="entry name" value="TRANSCRIPTIONAL REGULATORY PROTEIN"/>
    <property type="match status" value="1"/>
</dbReference>
<dbReference type="AlphaFoldDB" id="A0A937DJG2"/>
<feature type="non-terminal residue" evidence="6">
    <location>
        <position position="205"/>
    </location>
</feature>
<dbReference type="EMBL" id="SEOL01000014">
    <property type="protein sequence ID" value="MBL0849401.1"/>
    <property type="molecule type" value="Genomic_DNA"/>
</dbReference>
<dbReference type="InterPro" id="IPR001789">
    <property type="entry name" value="Sig_transdc_resp-reg_receiver"/>
</dbReference>
<dbReference type="InterPro" id="IPR002078">
    <property type="entry name" value="Sigma_54_int"/>
</dbReference>
<evidence type="ECO:0000256" key="1">
    <source>
        <dbReference type="ARBA" id="ARBA00022741"/>
    </source>
</evidence>
<keyword evidence="3" id="KW-0597">Phosphoprotein</keyword>
<dbReference type="GO" id="GO:0000160">
    <property type="term" value="P:phosphorelay signal transduction system"/>
    <property type="evidence" value="ECO:0007669"/>
    <property type="project" value="InterPro"/>
</dbReference>
<dbReference type="Pfam" id="PF00072">
    <property type="entry name" value="Response_reg"/>
    <property type="match status" value="1"/>
</dbReference>
<sequence length="205" mass="22660">MTFDVLIIDRKRDVCNMMANKFESKGYSICRTYSAEDALIEMANHIPNLVLLDVDIAGLLENNLSFLDKIKEIYPNVPVVMTADRGYLGMVTSSCKYSAFNFIESLFDTEQVLLIIDKSKGISPPTVMCSVNKEIVEEELIGITGAASQLRQSVERIAPTNSRVMMFGPSGSGKQLLALLIHKKSARSEGSFVVFNAKNTFSEGM</sequence>
<gene>
    <name evidence="6" type="ORF">EU981_04940</name>
</gene>
<dbReference type="Proteomes" id="UP000736856">
    <property type="component" value="Unassembled WGS sequence"/>
</dbReference>
<dbReference type="SUPFAM" id="SSF52172">
    <property type="entry name" value="CheY-like"/>
    <property type="match status" value="1"/>
</dbReference>
<dbReference type="Gene3D" id="3.40.50.2300">
    <property type="match status" value="1"/>
</dbReference>
<evidence type="ECO:0000313" key="7">
    <source>
        <dbReference type="Proteomes" id="UP000736856"/>
    </source>
</evidence>
<evidence type="ECO:0000256" key="3">
    <source>
        <dbReference type="PROSITE-ProRule" id="PRU00169"/>
    </source>
</evidence>
<evidence type="ECO:0000259" key="5">
    <source>
        <dbReference type="PROSITE" id="PS50110"/>
    </source>
</evidence>
<dbReference type="GO" id="GO:0005524">
    <property type="term" value="F:ATP binding"/>
    <property type="evidence" value="ECO:0007669"/>
    <property type="project" value="UniProtKB-KW"/>
</dbReference>
<reference evidence="6" key="1">
    <citation type="submission" date="2019-02" db="EMBL/GenBank/DDBJ databases">
        <title>A novel Candidatus Liberibacter species associated with the New Zealand native fuchsia psyllid, Ctenarytaina fuchsiae.</title>
        <authorList>
            <person name="Thompson S.M."/>
            <person name="Jorgensen N."/>
            <person name="David C."/>
            <person name="Bulman S.R."/>
            <person name="Smith G.R."/>
        </authorList>
    </citation>
    <scope>NUCLEOTIDE SEQUENCE</scope>
    <source>
        <strain evidence="6">Oxford</strain>
    </source>
</reference>
<evidence type="ECO:0000259" key="4">
    <source>
        <dbReference type="PROSITE" id="PS50045"/>
    </source>
</evidence>
<dbReference type="GO" id="GO:0006355">
    <property type="term" value="P:regulation of DNA-templated transcription"/>
    <property type="evidence" value="ECO:0007669"/>
    <property type="project" value="InterPro"/>
</dbReference>
<evidence type="ECO:0000256" key="2">
    <source>
        <dbReference type="ARBA" id="ARBA00022840"/>
    </source>
</evidence>
<organism evidence="6 7">
    <name type="scientific">Candidatus Liberibacter ctenarytainae</name>
    <dbReference type="NCBI Taxonomy" id="2020335"/>
    <lineage>
        <taxon>Bacteria</taxon>
        <taxon>Pseudomonadati</taxon>
        <taxon>Pseudomonadota</taxon>
        <taxon>Alphaproteobacteria</taxon>
        <taxon>Hyphomicrobiales</taxon>
        <taxon>Rhizobiaceae</taxon>
        <taxon>Liberibacter</taxon>
    </lineage>
</organism>
<feature type="modified residue" description="4-aspartylphosphate" evidence="3">
    <location>
        <position position="53"/>
    </location>
</feature>
<keyword evidence="2" id="KW-0067">ATP-binding</keyword>
<dbReference type="PROSITE" id="PS50110">
    <property type="entry name" value="RESPONSE_REGULATORY"/>
    <property type="match status" value="1"/>
</dbReference>
<dbReference type="Gene3D" id="3.40.50.300">
    <property type="entry name" value="P-loop containing nucleotide triphosphate hydrolases"/>
    <property type="match status" value="1"/>
</dbReference>
<evidence type="ECO:0000313" key="6">
    <source>
        <dbReference type="EMBL" id="MBL0849401.1"/>
    </source>
</evidence>